<dbReference type="AlphaFoldDB" id="Q01Q80"/>
<dbReference type="KEGG" id="sus:Acid_7279"/>
<reference evidence="1" key="1">
    <citation type="submission" date="2006-10" db="EMBL/GenBank/DDBJ databases">
        <title>Complete sequence of Solibacter usitatus Ellin6076.</title>
        <authorList>
            <consortium name="US DOE Joint Genome Institute"/>
            <person name="Copeland A."/>
            <person name="Lucas S."/>
            <person name="Lapidus A."/>
            <person name="Barry K."/>
            <person name="Detter J.C."/>
            <person name="Glavina del Rio T."/>
            <person name="Hammon N."/>
            <person name="Israni S."/>
            <person name="Dalin E."/>
            <person name="Tice H."/>
            <person name="Pitluck S."/>
            <person name="Thompson L.S."/>
            <person name="Brettin T."/>
            <person name="Bruce D."/>
            <person name="Han C."/>
            <person name="Tapia R."/>
            <person name="Gilna P."/>
            <person name="Schmutz J."/>
            <person name="Larimer F."/>
            <person name="Land M."/>
            <person name="Hauser L."/>
            <person name="Kyrpides N."/>
            <person name="Mikhailova N."/>
            <person name="Janssen P.H."/>
            <person name="Kuske C.R."/>
            <person name="Richardson P."/>
        </authorList>
    </citation>
    <scope>NUCLEOTIDE SEQUENCE</scope>
    <source>
        <strain evidence="1">Ellin6076</strain>
    </source>
</reference>
<organism evidence="1">
    <name type="scientific">Solibacter usitatus (strain Ellin6076)</name>
    <dbReference type="NCBI Taxonomy" id="234267"/>
    <lineage>
        <taxon>Bacteria</taxon>
        <taxon>Pseudomonadati</taxon>
        <taxon>Acidobacteriota</taxon>
        <taxon>Terriglobia</taxon>
        <taxon>Bryobacterales</taxon>
        <taxon>Solibacteraceae</taxon>
        <taxon>Candidatus Solibacter</taxon>
    </lineage>
</organism>
<dbReference type="eggNOG" id="ENOG5033HHD">
    <property type="taxonomic scope" value="Bacteria"/>
</dbReference>
<dbReference type="HOGENOM" id="CLU_2059881_0_0_0"/>
<sequence length="119" mass="13572">MPTLLWITEWGIWESSENLHLYYKMRQVYGDNRLLHEAPGHLFLAHETEDLASFLQIAMLNGWGGYVLTQAGYVNAFFSHDEYIDFFAKEISCLEEVRTALVGGHPATNSSHAEGIEPR</sequence>
<proteinExistence type="predicted"/>
<dbReference type="STRING" id="234267.Acid_7279"/>
<dbReference type="EMBL" id="CP000473">
    <property type="protein sequence ID" value="ABJ88190.1"/>
    <property type="molecule type" value="Genomic_DNA"/>
</dbReference>
<protein>
    <submittedName>
        <fullName evidence="1">Uncharacterized protein</fullName>
    </submittedName>
</protein>
<name>Q01Q80_SOLUE</name>
<dbReference type="InParanoid" id="Q01Q80"/>
<gene>
    <name evidence="1" type="ordered locus">Acid_7279</name>
</gene>
<evidence type="ECO:0000313" key="1">
    <source>
        <dbReference type="EMBL" id="ABJ88190.1"/>
    </source>
</evidence>
<accession>Q01Q80</accession>